<gene>
    <name evidence="1" type="ORF">BJ992_004398</name>
</gene>
<dbReference type="SUPFAM" id="SSF53098">
    <property type="entry name" value="Ribonuclease H-like"/>
    <property type="match status" value="1"/>
</dbReference>
<evidence type="ECO:0000313" key="1">
    <source>
        <dbReference type="EMBL" id="MBB6474967.1"/>
    </source>
</evidence>
<dbReference type="EMBL" id="JACHIU010000001">
    <property type="protein sequence ID" value="MBB6474967.1"/>
    <property type="molecule type" value="Genomic_DNA"/>
</dbReference>
<name>A0A7X0IGY0_9ACTN</name>
<evidence type="ECO:0008006" key="3">
    <source>
        <dbReference type="Google" id="ProtNLM"/>
    </source>
</evidence>
<comment type="caution">
    <text evidence="1">The sequence shown here is derived from an EMBL/GenBank/DDBJ whole genome shotgun (WGS) entry which is preliminary data.</text>
</comment>
<accession>A0A7X0IGY0</accession>
<dbReference type="RefSeq" id="WP_221474927.1">
    <property type="nucleotide sequence ID" value="NZ_BAAALO010000002.1"/>
</dbReference>
<sequence length="345" mass="37058">MTTGRFTVDPWDPSYGAAMDHDAGAGLETTTAELDLGVELPPAEWRPITPSPDTPLPAVLLIADGVRRVDARVWTHPGPDGGMPSPGIAASAAAGIVRCAPGEPATLATVQVSRSVFSAARDTPDIVTPAATYTSRRAALPTADHLSLALQQHLAELEVDLAIRHRTEAHDPDDLLLVDGPLRGRTHLPRTVGYVKTHHTAYLPPPQAAVVSALTPAQRTPVFLMGTSWRRHTWYLRLPVRSTTPWSGVVRCETSADLFPDQVTTLADTVTLTLPPLAGVDYKDPRAPQNLVPIGGLEKLLRHRLGDPRLLYRSLRTAATRDVPVPVTSLERSNGGISSRAAPLR</sequence>
<dbReference type="InterPro" id="IPR012337">
    <property type="entry name" value="RNaseH-like_sf"/>
</dbReference>
<dbReference type="Proteomes" id="UP000555564">
    <property type="component" value="Unassembled WGS sequence"/>
</dbReference>
<keyword evidence="2" id="KW-1185">Reference proteome</keyword>
<reference evidence="1 2" key="1">
    <citation type="submission" date="2020-08" db="EMBL/GenBank/DDBJ databases">
        <title>Sequencing the genomes of 1000 actinobacteria strains.</title>
        <authorList>
            <person name="Klenk H.-P."/>
        </authorList>
    </citation>
    <scope>NUCLEOTIDE SEQUENCE [LARGE SCALE GENOMIC DNA]</scope>
    <source>
        <strain evidence="1 2">DSM 44936</strain>
    </source>
</reference>
<organism evidence="1 2">
    <name type="scientific">Sphaerisporangium rubeum</name>
    <dbReference type="NCBI Taxonomy" id="321317"/>
    <lineage>
        <taxon>Bacteria</taxon>
        <taxon>Bacillati</taxon>
        <taxon>Actinomycetota</taxon>
        <taxon>Actinomycetes</taxon>
        <taxon>Streptosporangiales</taxon>
        <taxon>Streptosporangiaceae</taxon>
        <taxon>Sphaerisporangium</taxon>
    </lineage>
</organism>
<protein>
    <recommendedName>
        <fullName evidence="3">NurA domain-containing protein</fullName>
    </recommendedName>
</protein>
<proteinExistence type="predicted"/>
<dbReference type="AlphaFoldDB" id="A0A7X0IGY0"/>
<evidence type="ECO:0000313" key="2">
    <source>
        <dbReference type="Proteomes" id="UP000555564"/>
    </source>
</evidence>